<keyword evidence="10" id="KW-1185">Reference proteome</keyword>
<dbReference type="Gene3D" id="3.50.50.60">
    <property type="entry name" value="FAD/NAD(P)-binding domain"/>
    <property type="match status" value="1"/>
</dbReference>
<evidence type="ECO:0000256" key="2">
    <source>
        <dbReference type="ARBA" id="ARBA00022630"/>
    </source>
</evidence>
<dbReference type="PRINTS" id="PR00420">
    <property type="entry name" value="RNGMNOXGNASE"/>
</dbReference>
<dbReference type="Proteomes" id="UP001549111">
    <property type="component" value="Unassembled WGS sequence"/>
</dbReference>
<dbReference type="EMBL" id="CP035708">
    <property type="protein sequence ID" value="QEN01114.1"/>
    <property type="molecule type" value="Genomic_DNA"/>
</dbReference>
<keyword evidence="3" id="KW-0274">FAD</keyword>
<accession>A0A5C1Q397</accession>
<evidence type="ECO:0000256" key="5">
    <source>
        <dbReference type="ARBA" id="ARBA00037941"/>
    </source>
</evidence>
<dbReference type="Gene3D" id="3.30.9.10">
    <property type="entry name" value="D-Amino Acid Oxidase, subunit A, domain 2"/>
    <property type="match status" value="1"/>
</dbReference>
<evidence type="ECO:0000313" key="10">
    <source>
        <dbReference type="Proteomes" id="UP001549111"/>
    </source>
</evidence>
<dbReference type="OrthoDB" id="9801699at2"/>
<keyword evidence="2" id="KW-0285">Flavoprotein</keyword>
<dbReference type="InterPro" id="IPR036188">
    <property type="entry name" value="FAD/NAD-bd_sf"/>
</dbReference>
<gene>
    <name evidence="7" type="ORF">ABIC99_000282</name>
    <name evidence="8" type="ORF">EWH46_10260</name>
</gene>
<keyword evidence="4" id="KW-0560">Oxidoreductase</keyword>
<evidence type="ECO:0000256" key="1">
    <source>
        <dbReference type="ARBA" id="ARBA00001974"/>
    </source>
</evidence>
<reference evidence="7 10" key="2">
    <citation type="submission" date="2024-06" db="EMBL/GenBank/DDBJ databases">
        <title>Genomic Encyclopedia of Type Strains, Phase IV (KMG-IV): sequencing the most valuable type-strain genomes for metagenomic binning, comparative biology and taxonomic classification.</title>
        <authorList>
            <person name="Goeker M."/>
        </authorList>
    </citation>
    <scope>NUCLEOTIDE SEQUENCE [LARGE SCALE GENOMIC DNA]</scope>
    <source>
        <strain evidence="7 10">D-501</strain>
    </source>
</reference>
<comment type="cofactor">
    <cofactor evidence="1">
        <name>FAD</name>
        <dbReference type="ChEBI" id="CHEBI:57692"/>
    </cofactor>
</comment>
<evidence type="ECO:0000256" key="4">
    <source>
        <dbReference type="ARBA" id="ARBA00023002"/>
    </source>
</evidence>
<dbReference type="AlphaFoldDB" id="A0A5C1Q397"/>
<name>A0A5C1Q397_9BURK</name>
<dbReference type="GO" id="GO:0047545">
    <property type="term" value="F:(S)-2-hydroxyglutarate dehydrogenase activity"/>
    <property type="evidence" value="ECO:0007669"/>
    <property type="project" value="TreeGrafter"/>
</dbReference>
<proteinExistence type="inferred from homology"/>
<dbReference type="InterPro" id="IPR006076">
    <property type="entry name" value="FAD-dep_OxRdtase"/>
</dbReference>
<reference evidence="8 9" key="1">
    <citation type="submission" date="2019-02" db="EMBL/GenBank/DDBJ databases">
        <title>Complete Genome Sequence and Methylome Analysis of Sphaerotilus natans subsp. sulfidivorans D-507.</title>
        <authorList>
            <person name="Fomenkov A."/>
            <person name="Gridneva E."/>
            <person name="Smolyakov D."/>
            <person name="Dubinina G."/>
            <person name="Vincze T."/>
            <person name="Grabovich M."/>
            <person name="Roberts R.J."/>
        </authorList>
    </citation>
    <scope>NUCLEOTIDE SEQUENCE [LARGE SCALE GENOMIC DNA]</scope>
    <source>
        <strain evidence="8 9">D-507</strain>
    </source>
</reference>
<dbReference type="Proteomes" id="UP000323522">
    <property type="component" value="Chromosome"/>
</dbReference>
<comment type="similarity">
    <text evidence="5">Belongs to the L2HGDH family.</text>
</comment>
<dbReference type="SUPFAM" id="SSF51905">
    <property type="entry name" value="FAD/NAD(P)-binding domain"/>
    <property type="match status" value="1"/>
</dbReference>
<dbReference type="Pfam" id="PF01266">
    <property type="entry name" value="DAO"/>
    <property type="match status" value="1"/>
</dbReference>
<dbReference type="RefSeq" id="WP_149503817.1">
    <property type="nucleotide sequence ID" value="NZ_CP035708.1"/>
</dbReference>
<evidence type="ECO:0000256" key="3">
    <source>
        <dbReference type="ARBA" id="ARBA00022827"/>
    </source>
</evidence>
<evidence type="ECO:0000313" key="7">
    <source>
        <dbReference type="EMBL" id="MET3602506.1"/>
    </source>
</evidence>
<dbReference type="PANTHER" id="PTHR43104">
    <property type="entry name" value="L-2-HYDROXYGLUTARATE DEHYDROGENASE, MITOCHONDRIAL"/>
    <property type="match status" value="1"/>
</dbReference>
<evidence type="ECO:0000313" key="9">
    <source>
        <dbReference type="Proteomes" id="UP000323522"/>
    </source>
</evidence>
<protein>
    <submittedName>
        <fullName evidence="7">L-2-hydroxyglutarate oxidase LhgO</fullName>
    </submittedName>
    <submittedName>
        <fullName evidence="8">NAD(P)/FAD-dependent oxidoreductase</fullName>
    </submittedName>
</protein>
<evidence type="ECO:0000313" key="8">
    <source>
        <dbReference type="EMBL" id="QEN01114.1"/>
    </source>
</evidence>
<feature type="domain" description="FAD dependent oxidoreductase" evidence="6">
    <location>
        <begin position="5"/>
        <end position="377"/>
    </location>
</feature>
<evidence type="ECO:0000259" key="6">
    <source>
        <dbReference type="Pfam" id="PF01266"/>
    </source>
</evidence>
<dbReference type="EMBL" id="JBEPLS010000001">
    <property type="protein sequence ID" value="MET3602506.1"/>
    <property type="molecule type" value="Genomic_DNA"/>
</dbReference>
<dbReference type="KEGG" id="snn:EWH46_10260"/>
<organism evidence="8 9">
    <name type="scientific">Sphaerotilus sulfidivorans</name>
    <dbReference type="NCBI Taxonomy" id="639200"/>
    <lineage>
        <taxon>Bacteria</taxon>
        <taxon>Pseudomonadati</taxon>
        <taxon>Pseudomonadota</taxon>
        <taxon>Betaproteobacteria</taxon>
        <taxon>Burkholderiales</taxon>
        <taxon>Sphaerotilaceae</taxon>
        <taxon>Sphaerotilus</taxon>
    </lineage>
</organism>
<sequence>MDNIDTLVVGAGVVGLAAARALAQAGCEVVIAEAREAFGTVTSARSSEVIHAGLYYPTGSLKARLCVRGRDLLYAFCAGRGIAHRRCGKLIVATSEAQLGRLDALQAQAQANGVHDLQRLSAEQAREMEPALACVAALWSPSTGIVDSHGLMLALLADAEAAGAVLALKSPVQAIEAIDAGRGGYRVTICGEMAGEGGETLQVRRLVNAAGLAAPDLAARLQGRPPGAPRPPEAHFCKGSYFTFAGRAPFSRLIYPVPEAAGLGVHVTLDLGGQMRFGPDVEWLDIPSEAQIDYRVDARRQAGMAEAIRRYWPGLPEGALQPGHAGVRPKISGPQAPSADFRIDTEAVHGLPGLVELLGIESPGLTASLAIGEQVAAALGDALH</sequence>
<dbReference type="PANTHER" id="PTHR43104:SF4">
    <property type="entry name" value="L-2-HYDROXYGLUTARATE DEHYDROGENASE, MITOCHONDRIAL"/>
    <property type="match status" value="1"/>
</dbReference>